<dbReference type="InterPro" id="IPR000209">
    <property type="entry name" value="Peptidase_S8/S53_dom"/>
</dbReference>
<dbReference type="SUPFAM" id="SSF52743">
    <property type="entry name" value="Subtilisin-like"/>
    <property type="match status" value="1"/>
</dbReference>
<dbReference type="InterPro" id="IPR050131">
    <property type="entry name" value="Peptidase_S8_subtilisin-like"/>
</dbReference>
<dbReference type="InterPro" id="IPR036852">
    <property type="entry name" value="Peptidase_S8/S53_dom_sf"/>
</dbReference>
<proteinExistence type="inferred from homology"/>
<dbReference type="PANTHER" id="PTHR43806">
    <property type="entry name" value="PEPTIDASE S8"/>
    <property type="match status" value="1"/>
</dbReference>
<dbReference type="CDD" id="cd04077">
    <property type="entry name" value="Peptidases_S8_PCSK9_ProteinaseK_like"/>
    <property type="match status" value="1"/>
</dbReference>
<dbReference type="KEGG" id="mbrn:26247517"/>
<dbReference type="PRINTS" id="PR00723">
    <property type="entry name" value="SUBTILISIN"/>
</dbReference>
<dbReference type="PROSITE" id="PS00137">
    <property type="entry name" value="SUBTILASE_HIS"/>
    <property type="match status" value="1"/>
</dbReference>
<evidence type="ECO:0000256" key="1">
    <source>
        <dbReference type="ARBA" id="ARBA00011073"/>
    </source>
</evidence>
<comment type="similarity">
    <text evidence="1 5">Belongs to the peptidase S8 family.</text>
</comment>
<evidence type="ECO:0000259" key="8">
    <source>
        <dbReference type="Pfam" id="PF00082"/>
    </source>
</evidence>
<dbReference type="GeneID" id="26247517"/>
<evidence type="ECO:0000256" key="3">
    <source>
        <dbReference type="ARBA" id="ARBA00022801"/>
    </source>
</evidence>
<dbReference type="Pfam" id="PF00082">
    <property type="entry name" value="Peptidase_S8"/>
    <property type="match status" value="1"/>
</dbReference>
<name>A0A7D5V425_9HYPO</name>
<evidence type="ECO:0000313" key="9">
    <source>
        <dbReference type="EMBL" id="QLI74370.1"/>
    </source>
</evidence>
<organism evidence="9 10">
    <name type="scientific">Metarhizium brunneum</name>
    <dbReference type="NCBI Taxonomy" id="500148"/>
    <lineage>
        <taxon>Eukaryota</taxon>
        <taxon>Fungi</taxon>
        <taxon>Dikarya</taxon>
        <taxon>Ascomycota</taxon>
        <taxon>Pezizomycotina</taxon>
        <taxon>Sordariomycetes</taxon>
        <taxon>Hypocreomycetidae</taxon>
        <taxon>Hypocreales</taxon>
        <taxon>Clavicipitaceae</taxon>
        <taxon>Metarhizium</taxon>
    </lineage>
</organism>
<dbReference type="PANTHER" id="PTHR43806:SF11">
    <property type="entry name" value="CEREVISIN-RELATED"/>
    <property type="match status" value="1"/>
</dbReference>
<evidence type="ECO:0000256" key="6">
    <source>
        <dbReference type="SAM" id="MobiDB-lite"/>
    </source>
</evidence>
<dbReference type="AlphaFoldDB" id="A0A7D5V425"/>
<feature type="active site" description="Charge relay system" evidence="5">
    <location>
        <position position="91"/>
    </location>
</feature>
<protein>
    <submittedName>
        <fullName evidence="9">Subtilisin-like protease 1</fullName>
    </submittedName>
</protein>
<sequence length="498" mass="53411">MKSLHGLVGLLLSASLASSGLVPRDASIPTANQTSENGSIECDKRGTRGTLVSQSNAPANLVRLSNNAIQGVSNYTYDESAGEGITVYVIDGGIRLTHKEFGGRASYGAIFSTILPRNERDYDGHGTHIAGIIGGATYGVAKKVKLVAVRIDSKNASQMIKAADFVIEDVKKKGIQGKAVICMSMHIDASNEVDQKFEEAVDSGVVVVVSAGNNNKDAGNYSPARHPKIITVAAIYDDTDFHWPNSNWGSSVTIYAPGVGIRSAGPASDTDKRLYDGTSQAAPHVAGLAAYIMALEGITEPAKVMSRLISLAEETGSRVHWTDPNTTTLIATNGLAGRLDPAIANKVKKLPWLSPEGYLVDRVTPCGSFYYSDANCGTARYCDSYDRGKPTTPKKGFFKSAQECLDAHEPPPILPWIEKPTIVRHERCDETDISAKCPEACGTEKYDEEFCGTKFICEGFDEKPKPIWAIEYPNTKACFDGHEPQPVSSNQSMPAAAA</sequence>
<evidence type="ECO:0000313" key="10">
    <source>
        <dbReference type="Proteomes" id="UP000510686"/>
    </source>
</evidence>
<evidence type="ECO:0000256" key="7">
    <source>
        <dbReference type="SAM" id="SignalP"/>
    </source>
</evidence>
<dbReference type="PROSITE" id="PS00138">
    <property type="entry name" value="SUBTILASE_SER"/>
    <property type="match status" value="1"/>
</dbReference>
<dbReference type="InterPro" id="IPR022398">
    <property type="entry name" value="Peptidase_S8_His-AS"/>
</dbReference>
<feature type="active site" description="Charge relay system" evidence="5">
    <location>
        <position position="279"/>
    </location>
</feature>
<dbReference type="InterPro" id="IPR015500">
    <property type="entry name" value="Peptidase_S8_subtilisin-rel"/>
</dbReference>
<reference evidence="9 10" key="1">
    <citation type="submission" date="2020-07" db="EMBL/GenBank/DDBJ databases">
        <title>Telomere length de novo assembly of all 7 chromosomes of the fungus, Metarhizium brunneum, using a novel assembly pipeline.</title>
        <authorList>
            <person name="Saud z."/>
            <person name="Kortsinoglou A."/>
            <person name="Kouvelis V.N."/>
            <person name="Butt T.M."/>
        </authorList>
    </citation>
    <scope>NUCLEOTIDE SEQUENCE [LARGE SCALE GENOMIC DNA]</scope>
    <source>
        <strain evidence="9 10">4556</strain>
    </source>
</reference>
<dbReference type="PROSITE" id="PS51892">
    <property type="entry name" value="SUBTILASE"/>
    <property type="match status" value="1"/>
</dbReference>
<dbReference type="InterPro" id="IPR034193">
    <property type="entry name" value="PCSK9_ProteinaseK-like"/>
</dbReference>
<feature type="domain" description="Peptidase S8/S53" evidence="8">
    <location>
        <begin position="82"/>
        <end position="312"/>
    </location>
</feature>
<evidence type="ECO:0000256" key="4">
    <source>
        <dbReference type="ARBA" id="ARBA00022825"/>
    </source>
</evidence>
<dbReference type="Proteomes" id="UP000510686">
    <property type="component" value="Chromosome 7"/>
</dbReference>
<dbReference type="RefSeq" id="XP_014539686.1">
    <property type="nucleotide sequence ID" value="XM_014684200.1"/>
</dbReference>
<evidence type="ECO:0000256" key="2">
    <source>
        <dbReference type="ARBA" id="ARBA00022670"/>
    </source>
</evidence>
<accession>A0A7D5V425</accession>
<feature type="region of interest" description="Disordered" evidence="6">
    <location>
        <begin position="27"/>
        <end position="46"/>
    </location>
</feature>
<keyword evidence="7" id="KW-0732">Signal</keyword>
<dbReference type="OrthoDB" id="4941312at2759"/>
<feature type="compositionally biased region" description="Polar residues" evidence="6">
    <location>
        <begin position="29"/>
        <end position="38"/>
    </location>
</feature>
<keyword evidence="2 5" id="KW-0645">Protease</keyword>
<dbReference type="GO" id="GO:0004252">
    <property type="term" value="F:serine-type endopeptidase activity"/>
    <property type="evidence" value="ECO:0007669"/>
    <property type="project" value="UniProtKB-UniRule"/>
</dbReference>
<dbReference type="EMBL" id="CP058938">
    <property type="protein sequence ID" value="QLI74370.1"/>
    <property type="molecule type" value="Genomic_DNA"/>
</dbReference>
<gene>
    <name evidence="9" type="primary">SP1</name>
    <name evidence="9" type="ORF">G6M90_00g113810</name>
</gene>
<dbReference type="GO" id="GO:0006508">
    <property type="term" value="P:proteolysis"/>
    <property type="evidence" value="ECO:0007669"/>
    <property type="project" value="UniProtKB-KW"/>
</dbReference>
<evidence type="ECO:0000256" key="5">
    <source>
        <dbReference type="PROSITE-ProRule" id="PRU01240"/>
    </source>
</evidence>
<feature type="active site" description="Charge relay system" evidence="5">
    <location>
        <position position="125"/>
    </location>
</feature>
<keyword evidence="3 5" id="KW-0378">Hydrolase</keyword>
<feature type="signal peptide" evidence="7">
    <location>
        <begin position="1"/>
        <end position="19"/>
    </location>
</feature>
<feature type="chain" id="PRO_5028981293" evidence="7">
    <location>
        <begin position="20"/>
        <end position="498"/>
    </location>
</feature>
<keyword evidence="4 5" id="KW-0720">Serine protease</keyword>
<keyword evidence="10" id="KW-1185">Reference proteome</keyword>
<dbReference type="InterPro" id="IPR023828">
    <property type="entry name" value="Peptidase_S8_Ser-AS"/>
</dbReference>
<dbReference type="Gene3D" id="3.40.50.200">
    <property type="entry name" value="Peptidase S8/S53 domain"/>
    <property type="match status" value="1"/>
</dbReference>